<evidence type="ECO:0000313" key="1">
    <source>
        <dbReference type="EMBL" id="JAE00847.1"/>
    </source>
</evidence>
<proteinExistence type="predicted"/>
<name>A0A0A9EL65_ARUDO</name>
<protein>
    <submittedName>
        <fullName evidence="1">Uncharacterized protein</fullName>
    </submittedName>
</protein>
<organism evidence="1">
    <name type="scientific">Arundo donax</name>
    <name type="common">Giant reed</name>
    <name type="synonym">Donax arundinaceus</name>
    <dbReference type="NCBI Taxonomy" id="35708"/>
    <lineage>
        <taxon>Eukaryota</taxon>
        <taxon>Viridiplantae</taxon>
        <taxon>Streptophyta</taxon>
        <taxon>Embryophyta</taxon>
        <taxon>Tracheophyta</taxon>
        <taxon>Spermatophyta</taxon>
        <taxon>Magnoliopsida</taxon>
        <taxon>Liliopsida</taxon>
        <taxon>Poales</taxon>
        <taxon>Poaceae</taxon>
        <taxon>PACMAD clade</taxon>
        <taxon>Arundinoideae</taxon>
        <taxon>Arundineae</taxon>
        <taxon>Arundo</taxon>
    </lineage>
</organism>
<accession>A0A0A9EL65</accession>
<dbReference type="AlphaFoldDB" id="A0A0A9EL65"/>
<sequence>MAVRQWDVCNCLVIWPFAHCPEEQEGPIMALWSGLAAWLHCRLRCSTDGASLDRSLLHTIWKCTKRNSATPFQP</sequence>
<reference evidence="1" key="1">
    <citation type="submission" date="2014-09" db="EMBL/GenBank/DDBJ databases">
        <authorList>
            <person name="Magalhaes I.L.F."/>
            <person name="Oliveira U."/>
            <person name="Santos F.R."/>
            <person name="Vidigal T.H.D.A."/>
            <person name="Brescovit A.D."/>
            <person name="Santos A.J."/>
        </authorList>
    </citation>
    <scope>NUCLEOTIDE SEQUENCE</scope>
    <source>
        <tissue evidence="1">Shoot tissue taken approximately 20 cm above the soil surface</tissue>
    </source>
</reference>
<reference evidence="1" key="2">
    <citation type="journal article" date="2015" name="Data Brief">
        <title>Shoot transcriptome of the giant reed, Arundo donax.</title>
        <authorList>
            <person name="Barrero R.A."/>
            <person name="Guerrero F.D."/>
            <person name="Moolhuijzen P."/>
            <person name="Goolsby J.A."/>
            <person name="Tidwell J."/>
            <person name="Bellgard S.E."/>
            <person name="Bellgard M.I."/>
        </authorList>
    </citation>
    <scope>NUCLEOTIDE SEQUENCE</scope>
    <source>
        <tissue evidence="1">Shoot tissue taken approximately 20 cm above the soil surface</tissue>
    </source>
</reference>
<dbReference type="EMBL" id="GBRH01197049">
    <property type="protein sequence ID" value="JAE00847.1"/>
    <property type="molecule type" value="Transcribed_RNA"/>
</dbReference>